<keyword evidence="2" id="KW-0812">Transmembrane</keyword>
<keyword evidence="4" id="KW-1185">Reference proteome</keyword>
<dbReference type="InParanoid" id="E3LJV1"/>
<dbReference type="Pfam" id="PF08560">
    <property type="entry name" value="DUF1757"/>
    <property type="match status" value="1"/>
</dbReference>
<feature type="region of interest" description="Disordered" evidence="1">
    <location>
        <begin position="258"/>
        <end position="278"/>
    </location>
</feature>
<evidence type="ECO:0000256" key="1">
    <source>
        <dbReference type="SAM" id="MobiDB-lite"/>
    </source>
</evidence>
<dbReference type="EMBL" id="DS268410">
    <property type="protein sequence ID" value="EFP00021.1"/>
    <property type="molecule type" value="Genomic_DNA"/>
</dbReference>
<feature type="transmembrane region" description="Helical" evidence="2">
    <location>
        <begin position="92"/>
        <end position="114"/>
    </location>
</feature>
<dbReference type="FunCoup" id="E3LJV1">
    <property type="interactions" value="85"/>
</dbReference>
<evidence type="ECO:0000256" key="2">
    <source>
        <dbReference type="SAM" id="Phobius"/>
    </source>
</evidence>
<organism evidence="4">
    <name type="scientific">Caenorhabditis remanei</name>
    <name type="common">Caenorhabditis vulgaris</name>
    <dbReference type="NCBI Taxonomy" id="31234"/>
    <lineage>
        <taxon>Eukaryota</taxon>
        <taxon>Metazoa</taxon>
        <taxon>Ecdysozoa</taxon>
        <taxon>Nematoda</taxon>
        <taxon>Chromadorea</taxon>
        <taxon>Rhabditida</taxon>
        <taxon>Rhabditina</taxon>
        <taxon>Rhabditomorpha</taxon>
        <taxon>Rhabditoidea</taxon>
        <taxon>Rhabditidae</taxon>
        <taxon>Peloderinae</taxon>
        <taxon>Caenorhabditis</taxon>
    </lineage>
</organism>
<protein>
    <submittedName>
        <fullName evidence="3">Uncharacterized protein</fullName>
    </submittedName>
</protein>
<dbReference type="PANTHER" id="PTHR38636:SF2">
    <property type="entry name" value="TRANSCELLULAR CHAPERONE SIGNALING (X)CROSS TISSUE"/>
    <property type="match status" value="1"/>
</dbReference>
<proteinExistence type="predicted"/>
<reference evidence="3" key="1">
    <citation type="submission" date="2007-07" db="EMBL/GenBank/DDBJ databases">
        <title>PCAP assembly of the Caenorhabditis remanei genome.</title>
        <authorList>
            <consortium name="The Caenorhabditis remanei Sequencing Consortium"/>
            <person name="Wilson R.K."/>
        </authorList>
    </citation>
    <scope>NUCLEOTIDE SEQUENCE [LARGE SCALE GENOMIC DNA]</scope>
    <source>
        <strain evidence="3">PB4641</strain>
    </source>
</reference>
<dbReference type="eggNOG" id="KOG1951">
    <property type="taxonomic scope" value="Eukaryota"/>
</dbReference>
<dbReference type="STRING" id="31234.E3LJV1"/>
<dbReference type="Proteomes" id="UP000008281">
    <property type="component" value="Unassembled WGS sequence"/>
</dbReference>
<keyword evidence="2" id="KW-1133">Transmembrane helix</keyword>
<keyword evidence="2" id="KW-0472">Membrane</keyword>
<evidence type="ECO:0000313" key="4">
    <source>
        <dbReference type="Proteomes" id="UP000008281"/>
    </source>
</evidence>
<name>E3LJV1_CAERE</name>
<dbReference type="InterPro" id="IPR013869">
    <property type="entry name" value="DUF1757"/>
</dbReference>
<evidence type="ECO:0000313" key="3">
    <source>
        <dbReference type="EMBL" id="EFP00021.1"/>
    </source>
</evidence>
<sequence length="278" mass="31673">MNILLSSSYFQTVFDTFESTKSYLHRFFFSQNAVRFQTMIGLEAWFANFTQISSRWINAQSLADIPRPHVEYAIFATFKAAEVMSVLGNDEVLFNVLTIYFLGGLVAHPLYRWYLSRKLNPKFMTPNSEKVIKNACRKLQGRFLIAGLVTAPFLSRLETHLSGTTESELKNRCYQIRCNSETLSLDRAVLVCGFIGWYWRRFQGAVDGVNVGIAYAMVNSQFIAPRTSPVLKNSVEEAERFETVEAMEESKSKLNKFLAEKERSESAESKTEPVKASS</sequence>
<gene>
    <name evidence="3" type="ORF">CRE_18905</name>
</gene>
<dbReference type="AlphaFoldDB" id="E3LJV1"/>
<dbReference type="PANTHER" id="PTHR38636">
    <property type="entry name" value="PROTEIN CBG20488"/>
    <property type="match status" value="1"/>
</dbReference>
<dbReference type="OrthoDB" id="5793798at2759"/>
<accession>E3LJV1</accession>
<dbReference type="HOGENOM" id="CLU_104320_0_0_1"/>